<organism evidence="2">
    <name type="scientific">Noctiluca scintillans</name>
    <name type="common">Sea sparkle</name>
    <name type="synonym">Red tide dinoflagellate</name>
    <dbReference type="NCBI Taxonomy" id="2966"/>
    <lineage>
        <taxon>Eukaryota</taxon>
        <taxon>Sar</taxon>
        <taxon>Alveolata</taxon>
        <taxon>Dinophyceae</taxon>
        <taxon>Noctilucales</taxon>
        <taxon>Noctilucaceae</taxon>
        <taxon>Noctiluca</taxon>
    </lineage>
</organism>
<dbReference type="AlphaFoldDB" id="A0A7S1A415"/>
<protein>
    <submittedName>
        <fullName evidence="2">Uncharacterized protein</fullName>
    </submittedName>
</protein>
<feature type="region of interest" description="Disordered" evidence="1">
    <location>
        <begin position="575"/>
        <end position="677"/>
    </location>
</feature>
<accession>A0A7S1A415</accession>
<feature type="region of interest" description="Disordered" evidence="1">
    <location>
        <begin position="536"/>
        <end position="555"/>
    </location>
</feature>
<dbReference type="InterPro" id="IPR014903">
    <property type="entry name" value="DUF1796"/>
</dbReference>
<proteinExistence type="predicted"/>
<dbReference type="EMBL" id="HBFQ01023381">
    <property type="protein sequence ID" value="CAD8842081.1"/>
    <property type="molecule type" value="Transcribed_RNA"/>
</dbReference>
<feature type="compositionally biased region" description="Low complexity" evidence="1">
    <location>
        <begin position="611"/>
        <end position="633"/>
    </location>
</feature>
<gene>
    <name evidence="2" type="ORF">NSCI0253_LOCUS16429</name>
</gene>
<evidence type="ECO:0000256" key="1">
    <source>
        <dbReference type="SAM" id="MobiDB-lite"/>
    </source>
</evidence>
<name>A0A7S1A415_NOCSC</name>
<feature type="compositionally biased region" description="Polar residues" evidence="1">
    <location>
        <begin position="646"/>
        <end position="657"/>
    </location>
</feature>
<feature type="region of interest" description="Disordered" evidence="1">
    <location>
        <begin position="451"/>
        <end position="481"/>
    </location>
</feature>
<reference evidence="2" key="1">
    <citation type="submission" date="2021-01" db="EMBL/GenBank/DDBJ databases">
        <authorList>
            <person name="Corre E."/>
            <person name="Pelletier E."/>
            <person name="Niang G."/>
            <person name="Scheremetjew M."/>
            <person name="Finn R."/>
            <person name="Kale V."/>
            <person name="Holt S."/>
            <person name="Cochrane G."/>
            <person name="Meng A."/>
            <person name="Brown T."/>
            <person name="Cohen L."/>
        </authorList>
    </citation>
    <scope>NUCLEOTIDE SEQUENCE</scope>
</reference>
<dbReference type="Pfam" id="PF08795">
    <property type="entry name" value="DUF1796"/>
    <property type="match status" value="1"/>
</dbReference>
<evidence type="ECO:0000313" key="2">
    <source>
        <dbReference type="EMBL" id="CAD8842081.1"/>
    </source>
</evidence>
<sequence length="677" mass="74270">MAPTEVDMEEVNNLRHENEMLHALLSKHKDGNPGGLEGLQLVPAYRSPTSKMSETSESVDTEIPIAGNWRRPEAKVRRQILYGLDEPVVEHFVANCEFISLGCCPALTSALQGLGLQRWTYPFDMTRAPLDGVLVCLQSGFRDFLTFSRRFVDESTECKVFGCSRWGGSFWSADLDSQHTRVTFVRRIDRMLARRDVPVDRSRIFVRAVNCVREIKDVPAVFEELRKALPQSKVRMLVIVDMQSEEGAIRILGEEYEDLLFYKLHEDLFDPKMFTEDLQREAYSKAIAYAANYWASGCAQILPAVMDVASLTSKLSDFDAGNTTSERFFPVKFEGQTIITVDSDATAGGTWKKSCQLGELFCNVRDEDSPAPLVGNVAGSHARWPRPTGLDRKIPPIEDASPGELLKLKDIPRRNSPPLLEPEVTSMALARRGKSPEMQRRHESDELSLENCRNKESPWARSMKPSPRFGGKRCGRSNPPKGREKIADFKLNEDLDAGELLVLKAFGSEVKVRFPGGVSAGRTVRLEQKNGTITSELLPVSSSGPGHESATVPPSHIGMPPYPLLGSAHGGSFIAMPPSPLPSMMASQRQQSPMVARAGESRPTRSPGAHPRQSTSAAPPSRSATAPPGRAASLIPTAHGHGPQGISGQSPVGSSRIPSGAARPCRVTSQEPHHVRG</sequence>